<evidence type="ECO:0000259" key="12">
    <source>
        <dbReference type="Pfam" id="PF04151"/>
    </source>
</evidence>
<keyword evidence="5 9" id="KW-0862">Zinc</keyword>
<dbReference type="Pfam" id="PF02868">
    <property type="entry name" value="Peptidase_M4_C"/>
    <property type="match status" value="1"/>
</dbReference>
<dbReference type="OrthoDB" id="5378341at2"/>
<dbReference type="AlphaFoldDB" id="A0A094JC61"/>
<evidence type="ECO:0000259" key="10">
    <source>
        <dbReference type="Pfam" id="PF01447"/>
    </source>
</evidence>
<dbReference type="InterPro" id="IPR007280">
    <property type="entry name" value="Peptidase_C_arc/bac"/>
</dbReference>
<keyword evidence="14" id="KW-1185">Reference proteome</keyword>
<feature type="signal peptide" evidence="9">
    <location>
        <begin position="1"/>
        <end position="22"/>
    </location>
</feature>
<keyword evidence="9" id="KW-0732">Signal</keyword>
<evidence type="ECO:0000313" key="14">
    <source>
        <dbReference type="Proteomes" id="UP000029264"/>
    </source>
</evidence>
<dbReference type="Pfam" id="PF04151">
    <property type="entry name" value="PPC"/>
    <property type="match status" value="1"/>
</dbReference>
<sequence length="602" mass="64576">MKIKAISAAILAATIYTPVTHAASMVHLTPGSAKAKSLVPAVSPAAMLGVGKAHSFKGKQVKVGKKLKARLHQYYQGVQVYGVSVAADVSAMGVYSKMSGTYLQGLESDLPSVTPQLDKASAIKNAMKSQQLTATERSSAKLYIWQDKETGQAHLAYLVDMFVSAPKVSRPFVVIDANTGAVLKSWEQLTYSQLATGPGGNLKTGEYFYGTDYGDLIVSDSCQMDNDNVTTLDMNNRTNGSGSVVQFSCPNSPENYVNGAYSAENDAHYFGGVIFDMYSDWFNTSPLTFKLQMRVHYGRNYENAFWDGTGMTFGDGASTFYPLVSLDVSSHEVSHGFTEQNSALTYDGQSGGINEAFSDMAGEAAEFYMKGSNDWMVGAEIFKGSGALRYMDQPSLDGTSIDSANDYYAGLDVHYSSGVFNRAFYLLATTNGWDTRKAFEVFVKANQLYWNADSGFDDAACGAAQAAGDLNYSVSDVESAFALVDVDATCSPTEPETPPTTDVLVNGTPVTNISGATGSEQFWSFDVPAGVSRLTIATSGGSGDADLYVKFGSEPSTTSYDCRPYRSGNNESCSFRRPASGTYYIMLKGYSSFAGVSLSGSY</sequence>
<protein>
    <recommendedName>
        <fullName evidence="9">Neutral metalloproteinase</fullName>
        <ecNumber evidence="9">3.4.24.-</ecNumber>
    </recommendedName>
</protein>
<dbReference type="InterPro" id="IPR027268">
    <property type="entry name" value="Peptidase_M4/M1_CTD_sf"/>
</dbReference>
<dbReference type="Proteomes" id="UP000029264">
    <property type="component" value="Unassembled WGS sequence"/>
</dbReference>
<dbReference type="FunFam" id="2.60.120.380:FF:000013">
    <property type="entry name" value="Alkaline serine protease"/>
    <property type="match status" value="1"/>
</dbReference>
<dbReference type="EMBL" id="JPEO01000012">
    <property type="protein sequence ID" value="KFZ36807.1"/>
    <property type="molecule type" value="Genomic_DNA"/>
</dbReference>
<dbReference type="Gene3D" id="1.10.390.10">
    <property type="entry name" value="Neutral Protease Domain 2"/>
    <property type="match status" value="1"/>
</dbReference>
<evidence type="ECO:0000256" key="4">
    <source>
        <dbReference type="ARBA" id="ARBA00022801"/>
    </source>
</evidence>
<dbReference type="PANTHER" id="PTHR33794:SF1">
    <property type="entry name" value="BACILLOLYSIN"/>
    <property type="match status" value="1"/>
</dbReference>
<dbReference type="InterPro" id="IPR050728">
    <property type="entry name" value="Zinc_Metalloprotease_M4"/>
</dbReference>
<evidence type="ECO:0000256" key="2">
    <source>
        <dbReference type="ARBA" id="ARBA00022670"/>
    </source>
</evidence>
<dbReference type="eggNOG" id="COG3227">
    <property type="taxonomic scope" value="Bacteria"/>
</dbReference>
<dbReference type="InterPro" id="IPR013856">
    <property type="entry name" value="Peptidase_M4_domain"/>
</dbReference>
<feature type="domain" description="Peptidase C-terminal archaeal/bacterial" evidence="12">
    <location>
        <begin position="521"/>
        <end position="588"/>
    </location>
</feature>
<dbReference type="GO" id="GO:0005576">
    <property type="term" value="C:extracellular region"/>
    <property type="evidence" value="ECO:0007669"/>
    <property type="project" value="UniProtKB-SubCell"/>
</dbReference>
<dbReference type="Pfam" id="PF01447">
    <property type="entry name" value="Peptidase_M4"/>
    <property type="match status" value="1"/>
</dbReference>
<keyword evidence="7" id="KW-0865">Zymogen</keyword>
<comment type="similarity">
    <text evidence="1 9">Belongs to the peptidase M4 family.</text>
</comment>
<keyword evidence="9" id="KW-0964">Secreted</keyword>
<dbReference type="InterPro" id="IPR001570">
    <property type="entry name" value="Peptidase_M4_C_domain"/>
</dbReference>
<feature type="domain" description="Peptidase M4" evidence="10">
    <location>
        <begin position="203"/>
        <end position="339"/>
    </location>
</feature>
<reference evidence="13 14" key="1">
    <citation type="submission" date="2014-06" db="EMBL/GenBank/DDBJ databases">
        <title>Shewanella sp. YQH10.</title>
        <authorList>
            <person name="Liu Y."/>
            <person name="Zeng R."/>
        </authorList>
    </citation>
    <scope>NUCLEOTIDE SEQUENCE [LARGE SCALE GENOMIC DNA]</scope>
    <source>
        <strain evidence="13 14">YQH10</strain>
    </source>
</reference>
<evidence type="ECO:0000256" key="6">
    <source>
        <dbReference type="ARBA" id="ARBA00023049"/>
    </source>
</evidence>
<proteinExistence type="inferred from homology"/>
<evidence type="ECO:0000256" key="7">
    <source>
        <dbReference type="ARBA" id="ARBA00023145"/>
    </source>
</evidence>
<dbReference type="GO" id="GO:0004222">
    <property type="term" value="F:metalloendopeptidase activity"/>
    <property type="evidence" value="ECO:0007669"/>
    <property type="project" value="UniProtKB-UniRule"/>
</dbReference>
<dbReference type="Gene3D" id="3.10.450.40">
    <property type="match status" value="1"/>
</dbReference>
<keyword evidence="6 9" id="KW-0482">Metalloprotease</keyword>
<evidence type="ECO:0000313" key="13">
    <source>
        <dbReference type="EMBL" id="KFZ36807.1"/>
    </source>
</evidence>
<dbReference type="STRING" id="1515746.HR45_14415"/>
<evidence type="ECO:0000256" key="3">
    <source>
        <dbReference type="ARBA" id="ARBA00022723"/>
    </source>
</evidence>
<dbReference type="GO" id="GO:0006508">
    <property type="term" value="P:proteolysis"/>
    <property type="evidence" value="ECO:0007669"/>
    <property type="project" value="UniProtKB-KW"/>
</dbReference>
<dbReference type="PRINTS" id="PR00730">
    <property type="entry name" value="THERMOLYSIN"/>
</dbReference>
<dbReference type="Gene3D" id="3.10.450.490">
    <property type="match status" value="1"/>
</dbReference>
<evidence type="ECO:0000256" key="1">
    <source>
        <dbReference type="ARBA" id="ARBA00009388"/>
    </source>
</evidence>
<evidence type="ECO:0000259" key="11">
    <source>
        <dbReference type="Pfam" id="PF02868"/>
    </source>
</evidence>
<feature type="chain" id="PRO_5023010978" description="Neutral metalloproteinase" evidence="9">
    <location>
        <begin position="23"/>
        <end position="602"/>
    </location>
</feature>
<dbReference type="Gene3D" id="2.60.120.380">
    <property type="match status" value="1"/>
</dbReference>
<keyword evidence="4 9" id="KW-0378">Hydrolase</keyword>
<dbReference type="PANTHER" id="PTHR33794">
    <property type="entry name" value="BACILLOLYSIN"/>
    <property type="match status" value="1"/>
</dbReference>
<comment type="caution">
    <text evidence="13">The sequence shown here is derived from an EMBL/GenBank/DDBJ whole genome shotgun (WGS) entry which is preliminary data.</text>
</comment>
<evidence type="ECO:0000256" key="5">
    <source>
        <dbReference type="ARBA" id="ARBA00022833"/>
    </source>
</evidence>
<evidence type="ECO:0000256" key="8">
    <source>
        <dbReference type="PIRSR" id="PIRSR623612-1"/>
    </source>
</evidence>
<dbReference type="MEROPS" id="M04.016"/>
<evidence type="ECO:0000256" key="9">
    <source>
        <dbReference type="RuleBase" id="RU366073"/>
    </source>
</evidence>
<dbReference type="CDD" id="cd09597">
    <property type="entry name" value="M4_TLP"/>
    <property type="match status" value="1"/>
</dbReference>
<keyword evidence="3" id="KW-0479">Metal-binding</keyword>
<comment type="subcellular location">
    <subcellularLocation>
        <location evidence="9">Secreted</location>
    </subcellularLocation>
</comment>
<accession>A0A094JC61</accession>
<dbReference type="RefSeq" id="WP_037444099.1">
    <property type="nucleotide sequence ID" value="NZ_JPEO01000012.1"/>
</dbReference>
<feature type="active site" evidence="8">
    <location>
        <position position="332"/>
    </location>
</feature>
<dbReference type="GO" id="GO:0046872">
    <property type="term" value="F:metal ion binding"/>
    <property type="evidence" value="ECO:0007669"/>
    <property type="project" value="UniProtKB-UniRule"/>
</dbReference>
<gene>
    <name evidence="13" type="ORF">HR45_14415</name>
</gene>
<dbReference type="Gene3D" id="3.10.170.10">
    <property type="match status" value="1"/>
</dbReference>
<organism evidence="13 14">
    <name type="scientific">Shewanella mangrovi</name>
    <dbReference type="NCBI Taxonomy" id="1515746"/>
    <lineage>
        <taxon>Bacteria</taxon>
        <taxon>Pseudomonadati</taxon>
        <taxon>Pseudomonadota</taxon>
        <taxon>Gammaproteobacteria</taxon>
        <taxon>Alteromonadales</taxon>
        <taxon>Shewanellaceae</taxon>
        <taxon>Shewanella</taxon>
    </lineage>
</organism>
<keyword evidence="2 9" id="KW-0645">Protease</keyword>
<comment type="function">
    <text evidence="9">Extracellular zinc metalloprotease.</text>
</comment>
<feature type="domain" description="Peptidase M4 C-terminal" evidence="11">
    <location>
        <begin position="342"/>
        <end position="486"/>
    </location>
</feature>
<dbReference type="InterPro" id="IPR023612">
    <property type="entry name" value="Peptidase_M4"/>
</dbReference>
<dbReference type="EC" id="3.4.24.-" evidence="9"/>
<dbReference type="SUPFAM" id="SSF55486">
    <property type="entry name" value="Metalloproteases ('zincins'), catalytic domain"/>
    <property type="match status" value="1"/>
</dbReference>
<dbReference type="SUPFAM" id="SSF89260">
    <property type="entry name" value="Collagen-binding domain"/>
    <property type="match status" value="1"/>
</dbReference>
<comment type="cofactor">
    <cofactor evidence="9">
        <name>Zn(2+)</name>
        <dbReference type="ChEBI" id="CHEBI:29105"/>
    </cofactor>
</comment>
<name>A0A094JC61_9GAMM</name>
<feature type="active site" description="Proton donor" evidence="8">
    <location>
        <position position="414"/>
    </location>
</feature>